<dbReference type="InterPro" id="IPR023346">
    <property type="entry name" value="Lysozyme-like_dom_sf"/>
</dbReference>
<dbReference type="Gene3D" id="3.30.20.10">
    <property type="entry name" value="Endochitinase, domain 2"/>
    <property type="match status" value="1"/>
</dbReference>
<dbReference type="GO" id="GO:0006032">
    <property type="term" value="P:chitin catabolic process"/>
    <property type="evidence" value="ECO:0007669"/>
    <property type="project" value="InterPro"/>
</dbReference>
<keyword evidence="6" id="KW-1185">Reference proteome</keyword>
<dbReference type="GO" id="GO:0008843">
    <property type="term" value="F:endochitinase activity"/>
    <property type="evidence" value="ECO:0007669"/>
    <property type="project" value="UniProtKB-EC"/>
</dbReference>
<reference evidence="5" key="1">
    <citation type="submission" date="2023-06" db="EMBL/GenBank/DDBJ databases">
        <title>Survivors Of The Sea: Transcriptome response of Skeletonema marinoi to long-term dormancy.</title>
        <authorList>
            <person name="Pinder M.I.M."/>
            <person name="Kourtchenko O."/>
            <person name="Robertson E.K."/>
            <person name="Larsson T."/>
            <person name="Maumus F."/>
            <person name="Osuna-Cruz C.M."/>
            <person name="Vancaester E."/>
            <person name="Stenow R."/>
            <person name="Vandepoele K."/>
            <person name="Ploug H."/>
            <person name="Bruchert V."/>
            <person name="Godhe A."/>
            <person name="Topel M."/>
        </authorList>
    </citation>
    <scope>NUCLEOTIDE SEQUENCE</scope>
    <source>
        <strain evidence="5">R05AC</strain>
    </source>
</reference>
<evidence type="ECO:0000256" key="3">
    <source>
        <dbReference type="SAM" id="SignalP"/>
    </source>
</evidence>
<dbReference type="AlphaFoldDB" id="A0AAD8YCB1"/>
<dbReference type="InterPro" id="IPR000726">
    <property type="entry name" value="Glyco_hydro_19_cat"/>
</dbReference>
<evidence type="ECO:0000256" key="2">
    <source>
        <dbReference type="ARBA" id="ARBA00023157"/>
    </source>
</evidence>
<proteinExistence type="predicted"/>
<keyword evidence="3" id="KW-0732">Signal</keyword>
<feature type="chain" id="PRO_5042263092" evidence="3">
    <location>
        <begin position="21"/>
        <end position="382"/>
    </location>
</feature>
<dbReference type="PANTHER" id="PTHR22595:SF79">
    <property type="entry name" value="CHITINASE 12"/>
    <property type="match status" value="1"/>
</dbReference>
<protein>
    <submittedName>
        <fullName evidence="5">Chitinase</fullName>
        <ecNumber evidence="5">3.2.1.14</ecNumber>
    </submittedName>
</protein>
<evidence type="ECO:0000259" key="4">
    <source>
        <dbReference type="Pfam" id="PF00182"/>
    </source>
</evidence>
<feature type="domain" description="Glycoside hydrolase family 19 catalytic" evidence="4">
    <location>
        <begin position="143"/>
        <end position="301"/>
    </location>
</feature>
<comment type="caution">
    <text evidence="5">The sequence shown here is derived from an EMBL/GenBank/DDBJ whole genome shotgun (WGS) entry which is preliminary data.</text>
</comment>
<dbReference type="Gene3D" id="1.10.530.10">
    <property type="match status" value="1"/>
</dbReference>
<dbReference type="CDD" id="cd00325">
    <property type="entry name" value="chitinase_GH19"/>
    <property type="match status" value="1"/>
</dbReference>
<keyword evidence="2" id="KW-1015">Disulfide bond</keyword>
<evidence type="ECO:0000313" key="5">
    <source>
        <dbReference type="EMBL" id="KAK1742681.1"/>
    </source>
</evidence>
<dbReference type="SUPFAM" id="SSF53955">
    <property type="entry name" value="Lysozyme-like"/>
    <property type="match status" value="1"/>
</dbReference>
<dbReference type="EMBL" id="JATAAI010000010">
    <property type="protein sequence ID" value="KAK1742681.1"/>
    <property type="molecule type" value="Genomic_DNA"/>
</dbReference>
<feature type="signal peptide" evidence="3">
    <location>
        <begin position="1"/>
        <end position="20"/>
    </location>
</feature>
<gene>
    <name evidence="5" type="ORF">QTG54_006278</name>
</gene>
<dbReference type="GO" id="GO:0016998">
    <property type="term" value="P:cell wall macromolecule catabolic process"/>
    <property type="evidence" value="ECO:0007669"/>
    <property type="project" value="InterPro"/>
</dbReference>
<evidence type="ECO:0000256" key="1">
    <source>
        <dbReference type="ARBA" id="ARBA00022821"/>
    </source>
</evidence>
<organism evidence="5 6">
    <name type="scientific">Skeletonema marinoi</name>
    <dbReference type="NCBI Taxonomy" id="267567"/>
    <lineage>
        <taxon>Eukaryota</taxon>
        <taxon>Sar</taxon>
        <taxon>Stramenopiles</taxon>
        <taxon>Ochrophyta</taxon>
        <taxon>Bacillariophyta</taxon>
        <taxon>Coscinodiscophyceae</taxon>
        <taxon>Thalassiosirophycidae</taxon>
        <taxon>Thalassiosirales</taxon>
        <taxon>Skeletonemataceae</taxon>
        <taxon>Skeletonema</taxon>
        <taxon>Skeletonema marinoi-dohrnii complex</taxon>
    </lineage>
</organism>
<evidence type="ECO:0000313" key="6">
    <source>
        <dbReference type="Proteomes" id="UP001224775"/>
    </source>
</evidence>
<sequence length="382" mass="41102">MKTYSIILLLLIIICSGIHCKTVRAASSTPRRTQAQDSAQTNVKDSICTTLFQSIFDTLAPSAVTPYSYTGFCNAVINWNRNNPIPIFSGETDTEKKNELAAFLGHVLHESHDFQAAREYSQCKTFTTDSVGKVYCKPVGYVGGTYTDPYCSLQHTPTTHPDGCACAPVPESTSMPGYVEADQLFFGRGPLQTSWNYNYKKLSDALRAEGVDICAAPDLVATNEEYAWISAFLFWTTSTGAVDTTCGQAVKCEGSFGSTLNVINGGLECPAISGHESTIWERLNDYCAAASALGVEEILSLDGCDGLKDQFDQCVGSGWCPACAVWEDKIGAPSTKEAQEECLSGSVSVSAPKHGRPSSSSYSTQIGMTVLSSSLVLLSYLM</sequence>
<dbReference type="Pfam" id="PF00182">
    <property type="entry name" value="Glyco_hydro_19"/>
    <property type="match status" value="1"/>
</dbReference>
<dbReference type="PANTHER" id="PTHR22595">
    <property type="entry name" value="CHITINASE-RELATED"/>
    <property type="match status" value="1"/>
</dbReference>
<name>A0AAD8YCB1_9STRA</name>
<keyword evidence="5" id="KW-0326">Glycosidase</keyword>
<keyword evidence="5" id="KW-0378">Hydrolase</keyword>
<dbReference type="GO" id="GO:0006952">
    <property type="term" value="P:defense response"/>
    <property type="evidence" value="ECO:0007669"/>
    <property type="project" value="UniProtKB-KW"/>
</dbReference>
<dbReference type="EC" id="3.2.1.14" evidence="5"/>
<accession>A0AAD8YCB1</accession>
<dbReference type="Proteomes" id="UP001224775">
    <property type="component" value="Unassembled WGS sequence"/>
</dbReference>
<keyword evidence="1" id="KW-0611">Plant defense</keyword>